<gene>
    <name evidence="1" type="ORF">K9B37_06190</name>
</gene>
<dbReference type="Proteomes" id="UP000704176">
    <property type="component" value="Unassembled WGS sequence"/>
</dbReference>
<comment type="caution">
    <text evidence="1">The sequence shown here is derived from an EMBL/GenBank/DDBJ whole genome shotgun (WGS) entry which is preliminary data.</text>
</comment>
<dbReference type="EMBL" id="JAIRBM010000003">
    <property type="protein sequence ID" value="MBZ6075876.1"/>
    <property type="molecule type" value="Genomic_DNA"/>
</dbReference>
<reference evidence="1 2" key="1">
    <citation type="submission" date="2021-09" db="EMBL/GenBank/DDBJ databases">
        <title>The complete genome sequence of a new microorganism.</title>
        <authorList>
            <person name="Zi Z."/>
        </authorList>
    </citation>
    <scope>NUCLEOTIDE SEQUENCE [LARGE SCALE GENOMIC DNA]</scope>
    <source>
        <strain evidence="1 2">WGZ8</strain>
    </source>
</reference>
<accession>A0ABS7VK20</accession>
<keyword evidence="2" id="KW-1185">Reference proteome</keyword>
<evidence type="ECO:0000313" key="2">
    <source>
        <dbReference type="Proteomes" id="UP000704176"/>
    </source>
</evidence>
<dbReference type="RefSeq" id="WP_224312111.1">
    <property type="nucleotide sequence ID" value="NZ_JAIRBM010000003.1"/>
</dbReference>
<proteinExistence type="predicted"/>
<organism evidence="1 2">
    <name type="scientific">Microvirga puerhi</name>
    <dbReference type="NCBI Taxonomy" id="2876078"/>
    <lineage>
        <taxon>Bacteria</taxon>
        <taxon>Pseudomonadati</taxon>
        <taxon>Pseudomonadota</taxon>
        <taxon>Alphaproteobacteria</taxon>
        <taxon>Hyphomicrobiales</taxon>
        <taxon>Methylobacteriaceae</taxon>
        <taxon>Microvirga</taxon>
    </lineage>
</organism>
<name>A0ABS7VK20_9HYPH</name>
<sequence length="160" mass="17490">MIITRPALSAAFGLLLALSLSLKIPHLTGKLGAEPNVDLNQIASVLDRHGYTANQFAPPDDMAWVVGTSGSCAIRVSEVSPQGWHQSLVAKIAADDQLFYTFAGQVYREQPIFKTRVHYYWSKLGRNLGFDMPKHPVLAVIVMPSCDDAPLMELAGIANR</sequence>
<protein>
    <submittedName>
        <fullName evidence="1">Uncharacterized protein</fullName>
    </submittedName>
</protein>
<evidence type="ECO:0000313" key="1">
    <source>
        <dbReference type="EMBL" id="MBZ6075876.1"/>
    </source>
</evidence>